<protein>
    <recommendedName>
        <fullName evidence="8">Siderophore synthetase component</fullName>
    </recommendedName>
</protein>
<comment type="caution">
    <text evidence="6">The sequence shown here is derived from an EMBL/GenBank/DDBJ whole genome shotgun (WGS) entry which is preliminary data.</text>
</comment>
<comment type="pathway">
    <text evidence="1">Siderophore biosynthesis.</text>
</comment>
<feature type="region of interest" description="Disordered" evidence="3">
    <location>
        <begin position="536"/>
        <end position="560"/>
    </location>
</feature>
<dbReference type="RefSeq" id="WP_184940694.1">
    <property type="nucleotide sequence ID" value="NZ_BAAAWZ010000001.1"/>
</dbReference>
<keyword evidence="7" id="KW-1185">Reference proteome</keyword>
<organism evidence="6 7">
    <name type="scientific">Planomonospora venezuelensis</name>
    <dbReference type="NCBI Taxonomy" id="1999"/>
    <lineage>
        <taxon>Bacteria</taxon>
        <taxon>Bacillati</taxon>
        <taxon>Actinomycetota</taxon>
        <taxon>Actinomycetes</taxon>
        <taxon>Streptosporangiales</taxon>
        <taxon>Streptosporangiaceae</taxon>
        <taxon>Planomonospora</taxon>
    </lineage>
</organism>
<feature type="domain" description="Aerobactin siderophore biosynthesis IucA/IucC-like C-terminal" evidence="5">
    <location>
        <begin position="370"/>
        <end position="506"/>
    </location>
</feature>
<accession>A0A841D1S9</accession>
<dbReference type="InterPro" id="IPR037455">
    <property type="entry name" value="LucA/IucC-like"/>
</dbReference>
<comment type="similarity">
    <text evidence="2">Belongs to the IucA/IucC family.</text>
</comment>
<gene>
    <name evidence="6" type="ORF">FHS22_002211</name>
</gene>
<dbReference type="Gene3D" id="1.10.510.40">
    <property type="match status" value="1"/>
</dbReference>
<dbReference type="InterPro" id="IPR007310">
    <property type="entry name" value="Aerobactin_biosyn_IucA/IucC_N"/>
</dbReference>
<evidence type="ECO:0008006" key="8">
    <source>
        <dbReference type="Google" id="ProtNLM"/>
    </source>
</evidence>
<dbReference type="PANTHER" id="PTHR34384">
    <property type="entry name" value="L-2,3-DIAMINOPROPANOATE--CITRATE LIGASE"/>
    <property type="match status" value="1"/>
</dbReference>
<name>A0A841D1S9_PLAVE</name>
<evidence type="ECO:0000313" key="7">
    <source>
        <dbReference type="Proteomes" id="UP000562352"/>
    </source>
</evidence>
<dbReference type="Proteomes" id="UP000562352">
    <property type="component" value="Unassembled WGS sequence"/>
</dbReference>
<evidence type="ECO:0000313" key="6">
    <source>
        <dbReference type="EMBL" id="MBB5962943.1"/>
    </source>
</evidence>
<dbReference type="GO" id="GO:0016881">
    <property type="term" value="F:acid-amino acid ligase activity"/>
    <property type="evidence" value="ECO:0007669"/>
    <property type="project" value="UniProtKB-ARBA"/>
</dbReference>
<dbReference type="GO" id="GO:0019290">
    <property type="term" value="P:siderophore biosynthetic process"/>
    <property type="evidence" value="ECO:0007669"/>
    <property type="project" value="InterPro"/>
</dbReference>
<dbReference type="AlphaFoldDB" id="A0A841D1S9"/>
<evidence type="ECO:0000259" key="5">
    <source>
        <dbReference type="Pfam" id="PF06276"/>
    </source>
</evidence>
<feature type="domain" description="Aerobactin siderophore biosynthesis IucA/IucC N-terminal" evidence="4">
    <location>
        <begin position="149"/>
        <end position="303"/>
    </location>
</feature>
<dbReference type="InterPro" id="IPR022770">
    <property type="entry name" value="IucA/IucC-like_C"/>
</dbReference>
<proteinExistence type="inferred from homology"/>
<evidence type="ECO:0000256" key="1">
    <source>
        <dbReference type="ARBA" id="ARBA00004924"/>
    </source>
</evidence>
<evidence type="ECO:0000256" key="3">
    <source>
        <dbReference type="SAM" id="MobiDB-lite"/>
    </source>
</evidence>
<reference evidence="6 7" key="1">
    <citation type="submission" date="2020-08" db="EMBL/GenBank/DDBJ databases">
        <title>Genomic Encyclopedia of Type Strains, Phase III (KMG-III): the genomes of soil and plant-associated and newly described type strains.</title>
        <authorList>
            <person name="Whitman W."/>
        </authorList>
    </citation>
    <scope>NUCLEOTIDE SEQUENCE [LARGE SCALE GENOMIC DNA]</scope>
    <source>
        <strain evidence="6 7">CECT 3303</strain>
    </source>
</reference>
<evidence type="ECO:0000256" key="2">
    <source>
        <dbReference type="ARBA" id="ARBA00007832"/>
    </source>
</evidence>
<evidence type="ECO:0000259" key="4">
    <source>
        <dbReference type="Pfam" id="PF04183"/>
    </source>
</evidence>
<dbReference type="Pfam" id="PF06276">
    <property type="entry name" value="FhuF"/>
    <property type="match status" value="1"/>
</dbReference>
<dbReference type="Pfam" id="PF04183">
    <property type="entry name" value="IucA_IucC"/>
    <property type="match status" value="1"/>
</dbReference>
<dbReference type="EMBL" id="JACHJJ010000005">
    <property type="protein sequence ID" value="MBB5962943.1"/>
    <property type="molecule type" value="Genomic_DNA"/>
</dbReference>
<dbReference type="PANTHER" id="PTHR34384:SF5">
    <property type="entry name" value="L-2,3-DIAMINOPROPANOATE--CITRATE LIGASE"/>
    <property type="match status" value="1"/>
</dbReference>
<sequence>MTVETAVAGREPYLAARVLDALLREDYGGLARRVTRSKDGVALVLPGGRRVRLVPGSLFQDFVTAPEERLRLAEVLDTLREIAAPADAPGVEAFVRECHEALRALDLHGRHRESVLARLGRGLPLRGPEGKAGAGASPAGTDPGEDAVRYETLAAFADHPVYPTARARAGLSDEELTAYAPEFAPRFELRWAAVPRDRVTGRPVPLAPEFARVGLAGGLAETHALFPVHPLTVPAVREIPWAVLAPVPYLPVRPTLSMRTVAAGGRTQLKLPLATSTLGLRNRRSIKPGTLADGAAAELLLRAMPYPGVLLADEQTHAHAGHEYLGWLARGLPPGEIVPVAALPAPLPGGGTVVEALADRLCGGDAERLLGEYLRLLFGYGVRLFVRYGTALEAHQQNLALVIGGGPGPLRLLVKDNDGLLTSPDRLRAAGLAAPAFTDERMLTDDPHALADVFVTITLHLAAAAPAFGALPPARAARLLRETLAGALEPYGDDPMARLLRARTLDAARLVGKSMVTAGTLVDKARTGARDVNKFYGTSGPNYLRQPPAAIRPVTQRRTP</sequence>